<evidence type="ECO:0000313" key="3">
    <source>
        <dbReference type="Proteomes" id="UP001497457"/>
    </source>
</evidence>
<gene>
    <name evidence="2" type="ORF">URODEC1_LOCUS51316</name>
</gene>
<dbReference type="PANTHER" id="PTHR33074:SF18">
    <property type="entry name" value="OS06G0718700 PROTEIN"/>
    <property type="match status" value="1"/>
</dbReference>
<feature type="domain" description="DUF1618" evidence="1">
    <location>
        <begin position="228"/>
        <end position="411"/>
    </location>
</feature>
<organism evidence="2 3">
    <name type="scientific">Urochloa decumbens</name>
    <dbReference type="NCBI Taxonomy" id="240449"/>
    <lineage>
        <taxon>Eukaryota</taxon>
        <taxon>Viridiplantae</taxon>
        <taxon>Streptophyta</taxon>
        <taxon>Embryophyta</taxon>
        <taxon>Tracheophyta</taxon>
        <taxon>Spermatophyta</taxon>
        <taxon>Magnoliopsida</taxon>
        <taxon>Liliopsida</taxon>
        <taxon>Poales</taxon>
        <taxon>Poaceae</taxon>
        <taxon>PACMAD clade</taxon>
        <taxon>Panicoideae</taxon>
        <taxon>Panicodae</taxon>
        <taxon>Paniceae</taxon>
        <taxon>Melinidinae</taxon>
        <taxon>Urochloa</taxon>
    </lineage>
</organism>
<sequence length="492" mass="54873">MDRSDPMSPAAFLASSEDRGRHDVPSFVLLDTRSYIAGRANASTATSKTSNDLPIQVTFCAVPPPDLSYLFVHCPGLEVEPTDLILAPRVISTDADLILLRVHRDPMARMFPSRSDYFVYKINPHQSRLDLLPNPYPDRFNDNELAILSCGDRYVVATLQIMPLRSFMLHLYRSGRDGKPGSWISQQVFVEEPQRDRVCPIPKSAQSLMYHQTTKVITLGGGKGTVGWVDLWRGILLCDVLDDSPKLHDIPLPLPAKGNWDKFLNECPYYCRDITVSQSKDTIKYVEMEITQPTKVTSADSTSDVVDSYYEWLSRQERPCSYWVPGRWKATTWSMAIPITSWVPGSWHRQCTICSEDIDLPAVNTKHYELLSKLMSSSDNKGKVTEATLSLGCLHMAYPTLSVADDDDVVYFLSKGTSIRSVQMGVAVDMRTGTLQGVAKLDTKRHFGFLRCCLASGISQHLKATGICGNQQVEGRGKLQYDDVSTITAASA</sequence>
<accession>A0ABC9A3K9</accession>
<proteinExistence type="predicted"/>
<keyword evidence="3" id="KW-1185">Reference proteome</keyword>
<dbReference type="PANTHER" id="PTHR33074">
    <property type="entry name" value="EXPRESSED PROTEIN-RELATED"/>
    <property type="match status" value="1"/>
</dbReference>
<protein>
    <recommendedName>
        <fullName evidence="1">DUF1618 domain-containing protein</fullName>
    </recommendedName>
</protein>
<dbReference type="Gene3D" id="1.10.260.200">
    <property type="match status" value="1"/>
</dbReference>
<dbReference type="EMBL" id="OZ075130">
    <property type="protein sequence ID" value="CAL4972505.1"/>
    <property type="molecule type" value="Genomic_DNA"/>
</dbReference>
<name>A0ABC9A3K9_9POAL</name>
<dbReference type="AlphaFoldDB" id="A0ABC9A3K9"/>
<evidence type="ECO:0000259" key="1">
    <source>
        <dbReference type="Pfam" id="PF07762"/>
    </source>
</evidence>
<dbReference type="Pfam" id="PF07762">
    <property type="entry name" value="DUF1618"/>
    <property type="match status" value="1"/>
</dbReference>
<evidence type="ECO:0000313" key="2">
    <source>
        <dbReference type="EMBL" id="CAL4972505.1"/>
    </source>
</evidence>
<dbReference type="Proteomes" id="UP001497457">
    <property type="component" value="Chromosome 20rd"/>
</dbReference>
<dbReference type="InterPro" id="IPR011676">
    <property type="entry name" value="DUF1618"/>
</dbReference>
<reference evidence="2" key="1">
    <citation type="submission" date="2024-10" db="EMBL/GenBank/DDBJ databases">
        <authorList>
            <person name="Ryan C."/>
        </authorList>
    </citation>
    <scope>NUCLEOTIDE SEQUENCE [LARGE SCALE GENOMIC DNA]</scope>
</reference>